<dbReference type="InterPro" id="IPR053714">
    <property type="entry name" value="Iso_Racemase_Enz_sf"/>
</dbReference>
<evidence type="ECO:0000313" key="2">
    <source>
        <dbReference type="EMBL" id="MER5171351.1"/>
    </source>
</evidence>
<protein>
    <submittedName>
        <fullName evidence="2">Aspartate/glutamate racemase family protein</fullName>
    </submittedName>
</protein>
<dbReference type="RefSeq" id="WP_339114972.1">
    <property type="nucleotide sequence ID" value="NZ_JAYWLC010000003.1"/>
</dbReference>
<reference evidence="2 3" key="1">
    <citation type="submission" date="2024-01" db="EMBL/GenBank/DDBJ databases">
        <authorList>
            <person name="Deng Y."/>
            <person name="Su J."/>
        </authorList>
    </citation>
    <scope>NUCLEOTIDE SEQUENCE [LARGE SCALE GENOMIC DNA]</scope>
    <source>
        <strain evidence="2 3">CPCC 100088</strain>
    </source>
</reference>
<dbReference type="Gene3D" id="3.40.50.12500">
    <property type="match status" value="1"/>
</dbReference>
<name>A0ABV1SFD4_9RHOB</name>
<organism evidence="2 3">
    <name type="scientific">Thioclava kandeliae</name>
    <dbReference type="NCBI Taxonomy" id="3070818"/>
    <lineage>
        <taxon>Bacteria</taxon>
        <taxon>Pseudomonadati</taxon>
        <taxon>Pseudomonadota</taxon>
        <taxon>Alphaproteobacteria</taxon>
        <taxon>Rhodobacterales</taxon>
        <taxon>Paracoccaceae</taxon>
        <taxon>Thioclava</taxon>
    </lineage>
</organism>
<keyword evidence="3" id="KW-1185">Reference proteome</keyword>
<sequence length="218" mass="22238">MDKPLVVMINPNSSTVTTARMVHIGQGMLGDRAIALEGRTASTGPAMLTTPETLTACEAQVLAMAEALPPRAGIIVSAFGDPAMDRLRAQHDGPVTGIGEASFLEAGRDGRRFGIATTTPALDAAIRARVAASGRAAQLSGISYTGGDPFVLTADPQALFEALKRAAEAEAAKGAEAVIIGGGPLAQVAQRLEAETGLPIIAPIPAAIRHMVRLLAGG</sequence>
<proteinExistence type="inferred from homology"/>
<dbReference type="PANTHER" id="PTHR28047:SF5">
    <property type="entry name" value="PROTEIN DCG1"/>
    <property type="match status" value="1"/>
</dbReference>
<evidence type="ECO:0000256" key="1">
    <source>
        <dbReference type="ARBA" id="ARBA00038414"/>
    </source>
</evidence>
<accession>A0ABV1SFD4</accession>
<dbReference type="EMBL" id="JAYWLC010000003">
    <property type="protein sequence ID" value="MER5171351.1"/>
    <property type="molecule type" value="Genomic_DNA"/>
</dbReference>
<dbReference type="InterPro" id="IPR015942">
    <property type="entry name" value="Asp/Glu/hydantoin_racemase"/>
</dbReference>
<dbReference type="Proteomes" id="UP001438953">
    <property type="component" value="Unassembled WGS sequence"/>
</dbReference>
<evidence type="ECO:0000313" key="3">
    <source>
        <dbReference type="Proteomes" id="UP001438953"/>
    </source>
</evidence>
<dbReference type="InterPro" id="IPR052186">
    <property type="entry name" value="Hydantoin_racemase-like"/>
</dbReference>
<comment type="caution">
    <text evidence="2">The sequence shown here is derived from an EMBL/GenBank/DDBJ whole genome shotgun (WGS) entry which is preliminary data.</text>
</comment>
<dbReference type="PANTHER" id="PTHR28047">
    <property type="entry name" value="PROTEIN DCG1"/>
    <property type="match status" value="1"/>
</dbReference>
<comment type="similarity">
    <text evidence="1">Belongs to the HyuE racemase family.</text>
</comment>
<dbReference type="Pfam" id="PF01177">
    <property type="entry name" value="Asp_Glu_race"/>
    <property type="match status" value="1"/>
</dbReference>
<reference evidence="2 3" key="2">
    <citation type="submission" date="2024-06" db="EMBL/GenBank/DDBJ databases">
        <title>Thioclava kandeliae sp. nov. from a rhizosphere soil sample of Kandelia candel in a mangrove.</title>
        <authorList>
            <person name="Mu T."/>
        </authorList>
    </citation>
    <scope>NUCLEOTIDE SEQUENCE [LARGE SCALE GENOMIC DNA]</scope>
    <source>
        <strain evidence="2 3">CPCC 100088</strain>
    </source>
</reference>
<gene>
    <name evidence="2" type="ORF">VSX56_06120</name>
</gene>